<keyword evidence="1" id="KW-0808">Transferase</keyword>
<dbReference type="SUPFAM" id="SSF81593">
    <property type="entry name" value="Nucleotidyltransferase substrate binding subunit/domain"/>
    <property type="match status" value="1"/>
</dbReference>
<dbReference type="InterPro" id="IPR010235">
    <property type="entry name" value="HepT"/>
</dbReference>
<dbReference type="GO" id="GO:0016740">
    <property type="term" value="F:transferase activity"/>
    <property type="evidence" value="ECO:0007669"/>
    <property type="project" value="UniProtKB-KW"/>
</dbReference>
<reference evidence="1 2" key="1">
    <citation type="submission" date="2018-08" db="EMBL/GenBank/DDBJ databases">
        <title>Genomic Encyclopedia of Archaeal and Bacterial Type Strains, Phase II (KMG-II): from individual species to whole genera.</title>
        <authorList>
            <person name="Goeker M."/>
        </authorList>
    </citation>
    <scope>NUCLEOTIDE SEQUENCE [LARGE SCALE GENOMIC DNA]</scope>
    <source>
        <strain evidence="1 2">DSM 15986</strain>
    </source>
</reference>
<dbReference type="Pfam" id="PF08780">
    <property type="entry name" value="NTase_sub_bind"/>
    <property type="match status" value="1"/>
</dbReference>
<evidence type="ECO:0000313" key="1">
    <source>
        <dbReference type="EMBL" id="REG87059.1"/>
    </source>
</evidence>
<organism evidence="1 2">
    <name type="scientific">Algoriphagus antarcticus</name>
    <dbReference type="NCBI Taxonomy" id="238540"/>
    <lineage>
        <taxon>Bacteria</taxon>
        <taxon>Pseudomonadati</taxon>
        <taxon>Bacteroidota</taxon>
        <taxon>Cytophagia</taxon>
        <taxon>Cytophagales</taxon>
        <taxon>Cyclobacteriaceae</taxon>
        <taxon>Algoriphagus</taxon>
    </lineage>
</organism>
<dbReference type="EMBL" id="QUNF01000011">
    <property type="protein sequence ID" value="REG87059.1"/>
    <property type="molecule type" value="Genomic_DNA"/>
</dbReference>
<dbReference type="Gene3D" id="1.20.120.330">
    <property type="entry name" value="Nucleotidyltransferases domain 2"/>
    <property type="match status" value="1"/>
</dbReference>
<dbReference type="AlphaFoldDB" id="A0A3E0DU14"/>
<evidence type="ECO:0000313" key="2">
    <source>
        <dbReference type="Proteomes" id="UP000256405"/>
    </source>
</evidence>
<proteinExistence type="predicted"/>
<dbReference type="Proteomes" id="UP000256405">
    <property type="component" value="Unassembled WGS sequence"/>
</dbReference>
<keyword evidence="2" id="KW-1185">Reference proteome</keyword>
<name>A0A3E0DU14_9BACT</name>
<protein>
    <submittedName>
        <fullName evidence="1">Nucleotidyltransferase substrate binding protein (TIGR01987 family)</fullName>
    </submittedName>
</protein>
<gene>
    <name evidence="1" type="ORF">C8N25_11137</name>
</gene>
<dbReference type="NCBIfam" id="TIGR01987">
    <property type="entry name" value="HI0074"/>
    <property type="match status" value="1"/>
</dbReference>
<sequence>MNRRKTHYTMSNEDIRWKQRFTNFSKAMSHLENAFQIPNPDIVQKAGIIQFFEMSFELAWNMVKDYLEEQGFVDIKSPRSALKKAFEMGMLENGHDWMDLLQDRNLTAHTYDEQKATDMEQLISNKYFPLLNALRNSFKQKLDEK</sequence>
<comment type="caution">
    <text evidence="1">The sequence shown here is derived from an EMBL/GenBank/DDBJ whole genome shotgun (WGS) entry which is preliminary data.</text>
</comment>
<accession>A0A3E0DU14</accession>